<keyword evidence="7 12" id="KW-1133">Transmembrane helix</keyword>
<dbReference type="GO" id="GO:0005886">
    <property type="term" value="C:plasma membrane"/>
    <property type="evidence" value="ECO:0007669"/>
    <property type="project" value="UniProtKB-SubCell"/>
</dbReference>
<keyword evidence="10 12" id="KW-0472">Membrane</keyword>
<keyword evidence="3" id="KW-0813">Transport</keyword>
<dbReference type="Pfam" id="PF00474">
    <property type="entry name" value="SSF"/>
    <property type="match status" value="1"/>
</dbReference>
<dbReference type="EMBL" id="UINC01130952">
    <property type="protein sequence ID" value="SVD12354.1"/>
    <property type="molecule type" value="Genomic_DNA"/>
</dbReference>
<gene>
    <name evidence="13" type="ORF">METZ01_LOCUS365208</name>
</gene>
<dbReference type="PROSITE" id="PS50283">
    <property type="entry name" value="NA_SOLUT_SYMP_3"/>
    <property type="match status" value="1"/>
</dbReference>
<keyword evidence="5 12" id="KW-0812">Transmembrane</keyword>
<comment type="subcellular location">
    <subcellularLocation>
        <location evidence="1">Cell membrane</location>
        <topology evidence="1">Multi-pass membrane protein</topology>
    </subcellularLocation>
</comment>
<dbReference type="PANTHER" id="PTHR48086">
    <property type="entry name" value="SODIUM/PROLINE SYMPORTER-RELATED"/>
    <property type="match status" value="1"/>
</dbReference>
<evidence type="ECO:0000256" key="11">
    <source>
        <dbReference type="ARBA" id="ARBA00023201"/>
    </source>
</evidence>
<comment type="similarity">
    <text evidence="2">Belongs to the sodium:solute symporter (SSF) (TC 2.A.21) family.</text>
</comment>
<evidence type="ECO:0000256" key="1">
    <source>
        <dbReference type="ARBA" id="ARBA00004651"/>
    </source>
</evidence>
<keyword evidence="4" id="KW-1003">Cell membrane</keyword>
<evidence type="ECO:0000256" key="6">
    <source>
        <dbReference type="ARBA" id="ARBA00022847"/>
    </source>
</evidence>
<dbReference type="Gene3D" id="1.20.1730.10">
    <property type="entry name" value="Sodium/glucose cotransporter"/>
    <property type="match status" value="1"/>
</dbReference>
<dbReference type="GO" id="GO:0006814">
    <property type="term" value="P:sodium ion transport"/>
    <property type="evidence" value="ECO:0007669"/>
    <property type="project" value="UniProtKB-KW"/>
</dbReference>
<dbReference type="GO" id="GO:0015293">
    <property type="term" value="F:symporter activity"/>
    <property type="evidence" value="ECO:0007669"/>
    <property type="project" value="UniProtKB-KW"/>
</dbReference>
<keyword evidence="9" id="KW-0406">Ion transport</keyword>
<dbReference type="AlphaFoldDB" id="A0A382SR15"/>
<evidence type="ECO:0000256" key="9">
    <source>
        <dbReference type="ARBA" id="ARBA00023065"/>
    </source>
</evidence>
<keyword evidence="6" id="KW-0769">Symport</keyword>
<accession>A0A382SR15</accession>
<feature type="non-terminal residue" evidence="13">
    <location>
        <position position="139"/>
    </location>
</feature>
<organism evidence="13">
    <name type="scientific">marine metagenome</name>
    <dbReference type="NCBI Taxonomy" id="408172"/>
    <lineage>
        <taxon>unclassified sequences</taxon>
        <taxon>metagenomes</taxon>
        <taxon>ecological metagenomes</taxon>
    </lineage>
</organism>
<protein>
    <recommendedName>
        <fullName evidence="14">Sodium:solute symporter family protein</fullName>
    </recommendedName>
</protein>
<evidence type="ECO:0000256" key="10">
    <source>
        <dbReference type="ARBA" id="ARBA00023136"/>
    </source>
</evidence>
<feature type="transmembrane region" description="Helical" evidence="12">
    <location>
        <begin position="41"/>
        <end position="59"/>
    </location>
</feature>
<evidence type="ECO:0000256" key="3">
    <source>
        <dbReference type="ARBA" id="ARBA00022448"/>
    </source>
</evidence>
<evidence type="ECO:0000256" key="2">
    <source>
        <dbReference type="ARBA" id="ARBA00006434"/>
    </source>
</evidence>
<evidence type="ECO:0000256" key="7">
    <source>
        <dbReference type="ARBA" id="ARBA00022989"/>
    </source>
</evidence>
<name>A0A382SR15_9ZZZZ</name>
<dbReference type="InterPro" id="IPR001734">
    <property type="entry name" value="Na/solute_symporter"/>
</dbReference>
<evidence type="ECO:0000256" key="4">
    <source>
        <dbReference type="ARBA" id="ARBA00022475"/>
    </source>
</evidence>
<evidence type="ECO:0000313" key="13">
    <source>
        <dbReference type="EMBL" id="SVD12354.1"/>
    </source>
</evidence>
<evidence type="ECO:0000256" key="5">
    <source>
        <dbReference type="ARBA" id="ARBA00022692"/>
    </source>
</evidence>
<evidence type="ECO:0008006" key="14">
    <source>
        <dbReference type="Google" id="ProtNLM"/>
    </source>
</evidence>
<feature type="transmembrane region" description="Helical" evidence="12">
    <location>
        <begin position="79"/>
        <end position="98"/>
    </location>
</feature>
<feature type="transmembrane region" description="Helical" evidence="12">
    <location>
        <begin position="6"/>
        <end position="29"/>
    </location>
</feature>
<dbReference type="InterPro" id="IPR038377">
    <property type="entry name" value="Na/Glc_symporter_sf"/>
</dbReference>
<evidence type="ECO:0000256" key="8">
    <source>
        <dbReference type="ARBA" id="ARBA00023053"/>
    </source>
</evidence>
<sequence length="139" mass="15277">MESAPLLNTGGIIFMGFYLFSLIGVGLAGRYASKENSMSDFYLAGRGMGVFVLFLTLYATQYSGNTMIGFSGRAYRQGFTTLVAVTFMCAIISLYLIYAPRLYRLSKKNGYITLGDFIQHRFKSTALTVTVAIIALIAL</sequence>
<keyword evidence="8" id="KW-0915">Sodium</keyword>
<dbReference type="InterPro" id="IPR050277">
    <property type="entry name" value="Sodium:Solute_Symporter"/>
</dbReference>
<dbReference type="PANTHER" id="PTHR48086:SF3">
    <property type="entry name" value="SODIUM_PROLINE SYMPORTER"/>
    <property type="match status" value="1"/>
</dbReference>
<keyword evidence="11" id="KW-0739">Sodium transport</keyword>
<proteinExistence type="inferred from homology"/>
<reference evidence="13" key="1">
    <citation type="submission" date="2018-05" db="EMBL/GenBank/DDBJ databases">
        <authorList>
            <person name="Lanie J.A."/>
            <person name="Ng W.-L."/>
            <person name="Kazmierczak K.M."/>
            <person name="Andrzejewski T.M."/>
            <person name="Davidsen T.M."/>
            <person name="Wayne K.J."/>
            <person name="Tettelin H."/>
            <person name="Glass J.I."/>
            <person name="Rusch D."/>
            <person name="Podicherti R."/>
            <person name="Tsui H.-C.T."/>
            <person name="Winkler M.E."/>
        </authorList>
    </citation>
    <scope>NUCLEOTIDE SEQUENCE</scope>
</reference>
<evidence type="ECO:0000256" key="12">
    <source>
        <dbReference type="SAM" id="Phobius"/>
    </source>
</evidence>